<sequence>MSEDHPKMSASTEAHETPVVAGQHSNKRQWRPYLVVVMLSIGLGSMSFGYSSGVIGPTIGKVSWPRCPTQTNPCRSPTVFRGIFRSCHEIKLHQPHLVHECETPGPQCWEAVLTSGFQSLFFAGAAIFILIVPFFADKWGRRAAVAVSAAIIVISGAVMAGSVNVGQFIVFRFVSGAGTYMMISAVTLWMTEIAPPAVRGVFVSLVGASLLLGYSASAWVGFGFYHLDSPHAWRAPFAFQGLPALILLALLYWLPESPRWLMLKGRYEEARDNLLKLHTPEEAGVELTQIRLQVEVDRHLQDSYWAMFTNRNYRKRTLIGMGTFASIQTSAILVINNYGPMIYGTLGFDNKTQLMYAAAWLTLGWGGGCLALLVVDKIPRPKFIGYGLLGCQACLIIEAALVANFVGTNNTTALRAAVAILFIFVFIYEFALDSAQFVYLGELFPTHIRAKGVSLGCGTLALMNVIWLSVAPTAFNDIGWKFYLCFIIPGCFCAFGILYYFPDTLGLPLEEIDAIFADKETILGIPNGEVDMVHTGELTDVKTV</sequence>
<dbReference type="InterPro" id="IPR020846">
    <property type="entry name" value="MFS_dom"/>
</dbReference>
<feature type="domain" description="Major facilitator superfamily (MFS) profile" evidence="9">
    <location>
        <begin position="37"/>
        <end position="508"/>
    </location>
</feature>
<evidence type="ECO:0000256" key="1">
    <source>
        <dbReference type="ARBA" id="ARBA00004141"/>
    </source>
</evidence>
<keyword evidence="4 8" id="KW-0812">Transmembrane</keyword>
<dbReference type="InterPro" id="IPR005828">
    <property type="entry name" value="MFS_sugar_transport-like"/>
</dbReference>
<evidence type="ECO:0000256" key="7">
    <source>
        <dbReference type="SAM" id="MobiDB-lite"/>
    </source>
</evidence>
<feature type="transmembrane region" description="Helical" evidence="8">
    <location>
        <begin position="143"/>
        <end position="163"/>
    </location>
</feature>
<feature type="transmembrane region" description="Helical" evidence="8">
    <location>
        <begin position="237"/>
        <end position="254"/>
    </location>
</feature>
<keyword evidence="5 8" id="KW-1133">Transmembrane helix</keyword>
<dbReference type="GO" id="GO:0005351">
    <property type="term" value="F:carbohydrate:proton symporter activity"/>
    <property type="evidence" value="ECO:0007669"/>
    <property type="project" value="TreeGrafter"/>
</dbReference>
<keyword evidence="3" id="KW-0813">Transport</keyword>
<dbReference type="PANTHER" id="PTHR48022:SF11">
    <property type="entry name" value="MONOSACCHARIDE TRANSPORTER (HXT8), PUTATIVE (AFU_ORTHOLOGUE AFUA_2G08120)-RELATED"/>
    <property type="match status" value="1"/>
</dbReference>
<dbReference type="Pfam" id="PF00083">
    <property type="entry name" value="Sugar_tr"/>
    <property type="match status" value="1"/>
</dbReference>
<dbReference type="PANTHER" id="PTHR48022">
    <property type="entry name" value="PLASTIDIC GLUCOSE TRANSPORTER 4"/>
    <property type="match status" value="1"/>
</dbReference>
<dbReference type="InterPro" id="IPR050360">
    <property type="entry name" value="MFS_Sugar_Transporters"/>
</dbReference>
<dbReference type="eggNOG" id="KOG0254">
    <property type="taxonomic scope" value="Eukaryota"/>
</dbReference>
<name>C7ZH02_FUSV7</name>
<feature type="transmembrane region" description="Helical" evidence="8">
    <location>
        <begin position="413"/>
        <end position="432"/>
    </location>
</feature>
<dbReference type="InterPro" id="IPR003663">
    <property type="entry name" value="Sugar/inositol_transpt"/>
</dbReference>
<feature type="transmembrane region" description="Helical" evidence="8">
    <location>
        <begin position="480"/>
        <end position="501"/>
    </location>
</feature>
<dbReference type="EMBL" id="GG698927">
    <property type="protein sequence ID" value="EEU36611.1"/>
    <property type="molecule type" value="Genomic_DNA"/>
</dbReference>
<comment type="similarity">
    <text evidence="2">Belongs to the major facilitator superfamily. Sugar transporter (TC 2.A.1.1) family.</text>
</comment>
<feature type="transmembrane region" description="Helical" evidence="8">
    <location>
        <begin position="355"/>
        <end position="375"/>
    </location>
</feature>
<dbReference type="AlphaFoldDB" id="C7ZH02"/>
<evidence type="ECO:0000256" key="2">
    <source>
        <dbReference type="ARBA" id="ARBA00010992"/>
    </source>
</evidence>
<proteinExistence type="inferred from homology"/>
<dbReference type="PRINTS" id="PR00171">
    <property type="entry name" value="SUGRTRNSPORT"/>
</dbReference>
<feature type="transmembrane region" description="Helical" evidence="8">
    <location>
        <begin position="33"/>
        <end position="55"/>
    </location>
</feature>
<dbReference type="InParanoid" id="C7ZH02"/>
<reference evidence="10 11" key="1">
    <citation type="journal article" date="2009" name="PLoS Genet.">
        <title>The genome of Nectria haematococca: contribution of supernumerary chromosomes to gene expansion.</title>
        <authorList>
            <person name="Coleman J.J."/>
            <person name="Rounsley S.D."/>
            <person name="Rodriguez-Carres M."/>
            <person name="Kuo A."/>
            <person name="Wasmann C.C."/>
            <person name="Grimwood J."/>
            <person name="Schmutz J."/>
            <person name="Taga M."/>
            <person name="White G.J."/>
            <person name="Zhou S."/>
            <person name="Schwartz D.C."/>
            <person name="Freitag M."/>
            <person name="Ma L.J."/>
            <person name="Danchin E.G."/>
            <person name="Henrissat B."/>
            <person name="Coutinho P.M."/>
            <person name="Nelson D.R."/>
            <person name="Straney D."/>
            <person name="Napoli C.A."/>
            <person name="Barker B.M."/>
            <person name="Gribskov M."/>
            <person name="Rep M."/>
            <person name="Kroken S."/>
            <person name="Molnar I."/>
            <person name="Rensing C."/>
            <person name="Kennell J.C."/>
            <person name="Zamora J."/>
            <person name="Farman M.L."/>
            <person name="Selker E.U."/>
            <person name="Salamov A."/>
            <person name="Shapiro H."/>
            <person name="Pangilinan J."/>
            <person name="Lindquist E."/>
            <person name="Lamers C."/>
            <person name="Grigoriev I.V."/>
            <person name="Geiser D.M."/>
            <person name="Covert S.F."/>
            <person name="Temporini E."/>
            <person name="Vanetten H.D."/>
        </authorList>
    </citation>
    <scope>NUCLEOTIDE SEQUENCE [LARGE SCALE GENOMIC DNA]</scope>
    <source>
        <strain evidence="11">ATCC MYA-4622 / CBS 123669 / FGSC 9596 / NRRL 45880 / 77-13-4</strain>
    </source>
</reference>
<dbReference type="InterPro" id="IPR036259">
    <property type="entry name" value="MFS_trans_sf"/>
</dbReference>
<evidence type="ECO:0000313" key="11">
    <source>
        <dbReference type="Proteomes" id="UP000005206"/>
    </source>
</evidence>
<dbReference type="VEuPathDB" id="FungiDB:NECHADRAFT_86502"/>
<evidence type="ECO:0000256" key="4">
    <source>
        <dbReference type="ARBA" id="ARBA00022692"/>
    </source>
</evidence>
<feature type="transmembrane region" description="Helical" evidence="8">
    <location>
        <begin position="453"/>
        <end position="474"/>
    </location>
</feature>
<evidence type="ECO:0000256" key="5">
    <source>
        <dbReference type="ARBA" id="ARBA00022989"/>
    </source>
</evidence>
<feature type="transmembrane region" description="Helical" evidence="8">
    <location>
        <begin position="317"/>
        <end position="335"/>
    </location>
</feature>
<feature type="transmembrane region" description="Helical" evidence="8">
    <location>
        <begin position="201"/>
        <end position="225"/>
    </location>
</feature>
<evidence type="ECO:0000259" key="9">
    <source>
        <dbReference type="PROSITE" id="PS50850"/>
    </source>
</evidence>
<dbReference type="GO" id="GO:0016020">
    <property type="term" value="C:membrane"/>
    <property type="evidence" value="ECO:0007669"/>
    <property type="project" value="UniProtKB-SubCell"/>
</dbReference>
<dbReference type="Proteomes" id="UP000005206">
    <property type="component" value="Chromosome 11"/>
</dbReference>
<dbReference type="Gene3D" id="1.20.1250.20">
    <property type="entry name" value="MFS general substrate transporter like domains"/>
    <property type="match status" value="1"/>
</dbReference>
<keyword evidence="11" id="KW-1185">Reference proteome</keyword>
<evidence type="ECO:0000256" key="3">
    <source>
        <dbReference type="ARBA" id="ARBA00022448"/>
    </source>
</evidence>
<gene>
    <name evidence="10" type="ORF">NECHADRAFT_86502</name>
</gene>
<protein>
    <recommendedName>
        <fullName evidence="9">Major facilitator superfamily (MFS) profile domain-containing protein</fullName>
    </recommendedName>
</protein>
<dbReference type="RefSeq" id="XP_003042324.1">
    <property type="nucleotide sequence ID" value="XM_003042278.1"/>
</dbReference>
<dbReference type="HOGENOM" id="CLU_001265_30_13_1"/>
<organism evidence="10 11">
    <name type="scientific">Fusarium vanettenii (strain ATCC MYA-4622 / CBS 123669 / FGSC 9596 / NRRL 45880 / 77-13-4)</name>
    <name type="common">Fusarium solani subsp. pisi</name>
    <dbReference type="NCBI Taxonomy" id="660122"/>
    <lineage>
        <taxon>Eukaryota</taxon>
        <taxon>Fungi</taxon>
        <taxon>Dikarya</taxon>
        <taxon>Ascomycota</taxon>
        <taxon>Pezizomycotina</taxon>
        <taxon>Sordariomycetes</taxon>
        <taxon>Hypocreomycetidae</taxon>
        <taxon>Hypocreales</taxon>
        <taxon>Nectriaceae</taxon>
        <taxon>Fusarium</taxon>
        <taxon>Fusarium solani species complex</taxon>
        <taxon>Fusarium vanettenii</taxon>
    </lineage>
</organism>
<feature type="transmembrane region" description="Helical" evidence="8">
    <location>
        <begin position="387"/>
        <end position="407"/>
    </location>
</feature>
<evidence type="ECO:0000256" key="6">
    <source>
        <dbReference type="ARBA" id="ARBA00023136"/>
    </source>
</evidence>
<feature type="transmembrane region" description="Helical" evidence="8">
    <location>
        <begin position="119"/>
        <end position="136"/>
    </location>
</feature>
<dbReference type="PROSITE" id="PS50850">
    <property type="entry name" value="MFS"/>
    <property type="match status" value="1"/>
</dbReference>
<comment type="subcellular location">
    <subcellularLocation>
        <location evidence="1">Membrane</location>
        <topology evidence="1">Multi-pass membrane protein</topology>
    </subcellularLocation>
</comment>
<dbReference type="KEGG" id="nhe:NECHADRAFT_86502"/>
<dbReference type="OrthoDB" id="6612291at2759"/>
<evidence type="ECO:0000313" key="10">
    <source>
        <dbReference type="EMBL" id="EEU36611.1"/>
    </source>
</evidence>
<feature type="transmembrane region" description="Helical" evidence="8">
    <location>
        <begin position="169"/>
        <end position="189"/>
    </location>
</feature>
<evidence type="ECO:0000256" key="8">
    <source>
        <dbReference type="SAM" id="Phobius"/>
    </source>
</evidence>
<accession>C7ZH02</accession>
<dbReference type="GeneID" id="9669651"/>
<dbReference type="OMA" id="VDRFPRN"/>
<dbReference type="SUPFAM" id="SSF103473">
    <property type="entry name" value="MFS general substrate transporter"/>
    <property type="match status" value="1"/>
</dbReference>
<keyword evidence="6 8" id="KW-0472">Membrane</keyword>
<feature type="region of interest" description="Disordered" evidence="7">
    <location>
        <begin position="1"/>
        <end position="23"/>
    </location>
</feature>